<gene>
    <name evidence="3" type="ORF">GCM10011352_42060</name>
</gene>
<dbReference type="InterPro" id="IPR006059">
    <property type="entry name" value="SBP"/>
</dbReference>
<evidence type="ECO:0000256" key="1">
    <source>
        <dbReference type="ARBA" id="ARBA00004418"/>
    </source>
</evidence>
<dbReference type="Gene3D" id="3.40.190.10">
    <property type="entry name" value="Periplasmic binding protein-like II"/>
    <property type="match status" value="2"/>
</dbReference>
<organism evidence="3 4">
    <name type="scientific">Marinobacterium zhoushanense</name>
    <dbReference type="NCBI Taxonomy" id="1679163"/>
    <lineage>
        <taxon>Bacteria</taxon>
        <taxon>Pseudomonadati</taxon>
        <taxon>Pseudomonadota</taxon>
        <taxon>Gammaproteobacteria</taxon>
        <taxon>Oceanospirillales</taxon>
        <taxon>Oceanospirillaceae</taxon>
        <taxon>Marinobacterium</taxon>
    </lineage>
</organism>
<sequence>MRNELLTRRGFLNAVAGITGTLMCSKLWATDARLRFIWWGSPERAKLTQQALDLFTTANPGIDIDTEFLDWLDYWQRFVSLVAIRQTPDLIQMDYRYLRLYAGHGVLLPLDKYLGNELDIGSFGQHNIDSCRVDGTLYGVNLGINSTALIIDSESWASAGVQPPTFGTTWDSFSDKCEAFAKGNRQQNLYASPDASGTAIAFENWLRQRGRGLYTSEGSLNFEIDDAVEWFSYWAKIRAFGGCVPADIQMLDKHSIETSVLVLGYAAMDFAHSNMLSNYQQRINKSLDITAFPTTAGGQPGHYYKPSQMLSVAASSQWPDLAVELANFLVTSPEAVKILGVDRGIPASPDLRGLLSSQLSAVDRKTINYINNLTQYVDPLPPTPPQGAGEIAITIQAVGHEIAFNQLTPKLGGEKLVRMAKEILSKT</sequence>
<dbReference type="InterPro" id="IPR050490">
    <property type="entry name" value="Bact_solute-bd_prot1"/>
</dbReference>
<dbReference type="SUPFAM" id="SSF53850">
    <property type="entry name" value="Periplasmic binding protein-like II"/>
    <property type="match status" value="1"/>
</dbReference>
<evidence type="ECO:0000313" key="3">
    <source>
        <dbReference type="EMBL" id="GGC11157.1"/>
    </source>
</evidence>
<comment type="caution">
    <text evidence="3">The sequence shown here is derived from an EMBL/GenBank/DDBJ whole genome shotgun (WGS) entry which is preliminary data.</text>
</comment>
<reference evidence="4" key="1">
    <citation type="journal article" date="2019" name="Int. J. Syst. Evol. Microbiol.">
        <title>The Global Catalogue of Microorganisms (GCM) 10K type strain sequencing project: providing services to taxonomists for standard genome sequencing and annotation.</title>
        <authorList>
            <consortium name="The Broad Institute Genomics Platform"/>
            <consortium name="The Broad Institute Genome Sequencing Center for Infectious Disease"/>
            <person name="Wu L."/>
            <person name="Ma J."/>
        </authorList>
    </citation>
    <scope>NUCLEOTIDE SEQUENCE [LARGE SCALE GENOMIC DNA]</scope>
    <source>
        <strain evidence="4">CGMCC 1.15341</strain>
    </source>
</reference>
<dbReference type="PANTHER" id="PTHR43649:SF11">
    <property type="entry name" value="ABC TRANSPORTER SUBSTRATE-BINDING PROTEIN YESO-RELATED"/>
    <property type="match status" value="1"/>
</dbReference>
<dbReference type="EMBL" id="BMIJ01000011">
    <property type="protein sequence ID" value="GGC11157.1"/>
    <property type="molecule type" value="Genomic_DNA"/>
</dbReference>
<protein>
    <submittedName>
        <fullName evidence="3">Sugar ABC transporter substrate-binding protein</fullName>
    </submittedName>
</protein>
<dbReference type="Pfam" id="PF13416">
    <property type="entry name" value="SBP_bac_8"/>
    <property type="match status" value="1"/>
</dbReference>
<evidence type="ECO:0000256" key="2">
    <source>
        <dbReference type="ARBA" id="ARBA00008520"/>
    </source>
</evidence>
<proteinExistence type="inferred from homology"/>
<dbReference type="Proteomes" id="UP000629025">
    <property type="component" value="Unassembled WGS sequence"/>
</dbReference>
<evidence type="ECO:0000313" key="4">
    <source>
        <dbReference type="Proteomes" id="UP000629025"/>
    </source>
</evidence>
<name>A0ABQ1KXP5_9GAMM</name>
<accession>A0ABQ1KXP5</accession>
<comment type="similarity">
    <text evidence="2">Belongs to the bacterial solute-binding protein 1 family.</text>
</comment>
<comment type="subcellular location">
    <subcellularLocation>
        <location evidence="1">Periplasm</location>
    </subcellularLocation>
</comment>
<keyword evidence="4" id="KW-1185">Reference proteome</keyword>
<dbReference type="PANTHER" id="PTHR43649">
    <property type="entry name" value="ARABINOSE-BINDING PROTEIN-RELATED"/>
    <property type="match status" value="1"/>
</dbReference>